<keyword evidence="1" id="KW-0238">DNA-binding</keyword>
<evidence type="ECO:0000256" key="1">
    <source>
        <dbReference type="ARBA" id="ARBA00023125"/>
    </source>
</evidence>
<dbReference type="GO" id="GO:0006310">
    <property type="term" value="P:DNA recombination"/>
    <property type="evidence" value="ECO:0007669"/>
    <property type="project" value="UniProtKB-KW"/>
</dbReference>
<gene>
    <name evidence="4" type="ORF">JJB74_15040</name>
</gene>
<protein>
    <submittedName>
        <fullName evidence="4">Tyrosine-type recombinase/integrase</fullName>
    </submittedName>
</protein>
<evidence type="ECO:0000313" key="4">
    <source>
        <dbReference type="EMBL" id="MBK4735934.1"/>
    </source>
</evidence>
<reference evidence="4" key="1">
    <citation type="submission" date="2021-01" db="EMBL/GenBank/DDBJ databases">
        <title>Genome sequence of strain Noviherbaspirillum sp. DKR-6.</title>
        <authorList>
            <person name="Chaudhary D.K."/>
        </authorList>
    </citation>
    <scope>NUCLEOTIDE SEQUENCE</scope>
    <source>
        <strain evidence="4">DKR-6</strain>
    </source>
</reference>
<dbReference type="InterPro" id="IPR002104">
    <property type="entry name" value="Integrase_catalytic"/>
</dbReference>
<dbReference type="SUPFAM" id="SSF56349">
    <property type="entry name" value="DNA breaking-rejoining enzymes"/>
    <property type="match status" value="1"/>
</dbReference>
<dbReference type="AlphaFoldDB" id="A0A934SUR0"/>
<accession>A0A934SUR0</accession>
<organism evidence="4 5">
    <name type="scientific">Noviherbaspirillum pedocola</name>
    <dbReference type="NCBI Taxonomy" id="2801341"/>
    <lineage>
        <taxon>Bacteria</taxon>
        <taxon>Pseudomonadati</taxon>
        <taxon>Pseudomonadota</taxon>
        <taxon>Betaproteobacteria</taxon>
        <taxon>Burkholderiales</taxon>
        <taxon>Oxalobacteraceae</taxon>
        <taxon>Noviherbaspirillum</taxon>
    </lineage>
</organism>
<dbReference type="Pfam" id="PF00589">
    <property type="entry name" value="Phage_integrase"/>
    <property type="match status" value="1"/>
</dbReference>
<proteinExistence type="predicted"/>
<keyword evidence="5" id="KW-1185">Reference proteome</keyword>
<dbReference type="Gene3D" id="1.10.150.130">
    <property type="match status" value="1"/>
</dbReference>
<feature type="domain" description="Tyr recombinase" evidence="3">
    <location>
        <begin position="152"/>
        <end position="349"/>
    </location>
</feature>
<dbReference type="GO" id="GO:0015074">
    <property type="term" value="P:DNA integration"/>
    <property type="evidence" value="ECO:0007669"/>
    <property type="project" value="InterPro"/>
</dbReference>
<dbReference type="EMBL" id="JAEPBG010000006">
    <property type="protein sequence ID" value="MBK4735934.1"/>
    <property type="molecule type" value="Genomic_DNA"/>
</dbReference>
<dbReference type="RefSeq" id="WP_200592852.1">
    <property type="nucleotide sequence ID" value="NZ_JAEPBG010000006.1"/>
</dbReference>
<dbReference type="Gene3D" id="1.10.443.10">
    <property type="entry name" value="Intergrase catalytic core"/>
    <property type="match status" value="1"/>
</dbReference>
<dbReference type="InterPro" id="IPR011010">
    <property type="entry name" value="DNA_brk_join_enz"/>
</dbReference>
<evidence type="ECO:0000256" key="2">
    <source>
        <dbReference type="ARBA" id="ARBA00023172"/>
    </source>
</evidence>
<dbReference type="CDD" id="cd00397">
    <property type="entry name" value="DNA_BRE_C"/>
    <property type="match status" value="1"/>
</dbReference>
<keyword evidence="2" id="KW-0233">DNA recombination</keyword>
<comment type="caution">
    <text evidence="4">The sequence shown here is derived from an EMBL/GenBank/DDBJ whole genome shotgun (WGS) entry which is preliminary data.</text>
</comment>
<dbReference type="Proteomes" id="UP000622890">
    <property type="component" value="Unassembled WGS sequence"/>
</dbReference>
<evidence type="ECO:0000313" key="5">
    <source>
        <dbReference type="Proteomes" id="UP000622890"/>
    </source>
</evidence>
<dbReference type="GO" id="GO:0003677">
    <property type="term" value="F:DNA binding"/>
    <property type="evidence" value="ECO:0007669"/>
    <property type="project" value="UniProtKB-KW"/>
</dbReference>
<sequence length="349" mass="39313">MTKNLTLFDADTSTVEQSLNQHFADWVAFRQTSKSKARSERPLSEESANVYAEMWHAFAKFCAERDLALQEVTVTDLETFLTIRGSGPDAFRPRQTTRGPDLTARYANRYLVLIQKVTQFIAKREGIEANRAAATLRERPEYQYAEAADKDPPPEYLEEGQARSLISYLTRAPRPDSAEKFTWKTVRDRTAVALMLGAGLSPGDVRGLKLDGVITTGGKKAGVPWKLSVEGNGNSPSRETPIADWAGRQLAFWLKVRTQQSMPGNYVFPSTMKGTQWSHTRCFEASRDVMEDAKLGKDDGGLYKLRHTFALRQLRKGKSEADVARWLGFLDVSSMERYRRIVLNYQSAA</sequence>
<evidence type="ECO:0000259" key="3">
    <source>
        <dbReference type="PROSITE" id="PS51898"/>
    </source>
</evidence>
<dbReference type="InterPro" id="IPR010998">
    <property type="entry name" value="Integrase_recombinase_N"/>
</dbReference>
<dbReference type="InterPro" id="IPR013762">
    <property type="entry name" value="Integrase-like_cat_sf"/>
</dbReference>
<dbReference type="PROSITE" id="PS51898">
    <property type="entry name" value="TYR_RECOMBINASE"/>
    <property type="match status" value="1"/>
</dbReference>
<name>A0A934SUR0_9BURK</name>